<feature type="compositionally biased region" description="Basic residues" evidence="1">
    <location>
        <begin position="19"/>
        <end position="28"/>
    </location>
</feature>
<keyword evidence="3" id="KW-1185">Reference proteome</keyword>
<accession>A0AAV5C4R5</accession>
<organism evidence="2 3">
    <name type="scientific">Eleusine coracana subsp. coracana</name>
    <dbReference type="NCBI Taxonomy" id="191504"/>
    <lineage>
        <taxon>Eukaryota</taxon>
        <taxon>Viridiplantae</taxon>
        <taxon>Streptophyta</taxon>
        <taxon>Embryophyta</taxon>
        <taxon>Tracheophyta</taxon>
        <taxon>Spermatophyta</taxon>
        <taxon>Magnoliopsida</taxon>
        <taxon>Liliopsida</taxon>
        <taxon>Poales</taxon>
        <taxon>Poaceae</taxon>
        <taxon>PACMAD clade</taxon>
        <taxon>Chloridoideae</taxon>
        <taxon>Cynodonteae</taxon>
        <taxon>Eleusininae</taxon>
        <taxon>Eleusine</taxon>
    </lineage>
</organism>
<dbReference type="AlphaFoldDB" id="A0AAV5C4R5"/>
<evidence type="ECO:0000313" key="3">
    <source>
        <dbReference type="Proteomes" id="UP001054889"/>
    </source>
</evidence>
<feature type="region of interest" description="Disordered" evidence="1">
    <location>
        <begin position="1"/>
        <end position="35"/>
    </location>
</feature>
<evidence type="ECO:0000313" key="2">
    <source>
        <dbReference type="EMBL" id="GJM92817.1"/>
    </source>
</evidence>
<dbReference type="Proteomes" id="UP001054889">
    <property type="component" value="Unassembled WGS sequence"/>
</dbReference>
<sequence length="115" mass="12678">MAARKQAGGVVGGGGATPWRRRRRPRRRACSEEVNKELSRLRTRRRSRYGDDVAAAQPGGSFAAEEATICAYRDHWAPAITSEEHGKNAGRAKQVKPESDFTISSWGHLQGPESF</sequence>
<feature type="region of interest" description="Disordered" evidence="1">
    <location>
        <begin position="81"/>
        <end position="115"/>
    </location>
</feature>
<dbReference type="EMBL" id="BQKI01000004">
    <property type="protein sequence ID" value="GJM92817.1"/>
    <property type="molecule type" value="Genomic_DNA"/>
</dbReference>
<name>A0AAV5C4R5_ELECO</name>
<gene>
    <name evidence="2" type="primary">ga09321</name>
    <name evidence="2" type="ORF">PR202_ga09321</name>
</gene>
<protein>
    <submittedName>
        <fullName evidence="2">Uncharacterized protein</fullName>
    </submittedName>
</protein>
<reference evidence="2" key="2">
    <citation type="submission" date="2021-12" db="EMBL/GenBank/DDBJ databases">
        <title>Resequencing data analysis of finger millet.</title>
        <authorList>
            <person name="Hatakeyama M."/>
            <person name="Aluri S."/>
            <person name="Balachadran M.T."/>
            <person name="Sivarajan S.R."/>
            <person name="Poveda L."/>
            <person name="Shimizu-Inatsugi R."/>
            <person name="Schlapbach R."/>
            <person name="Sreeman S.M."/>
            <person name="Shimizu K.K."/>
        </authorList>
    </citation>
    <scope>NUCLEOTIDE SEQUENCE</scope>
</reference>
<comment type="caution">
    <text evidence="2">The sequence shown here is derived from an EMBL/GenBank/DDBJ whole genome shotgun (WGS) entry which is preliminary data.</text>
</comment>
<reference evidence="2" key="1">
    <citation type="journal article" date="2018" name="DNA Res.">
        <title>Multiple hybrid de novo genome assembly of finger millet, an orphan allotetraploid crop.</title>
        <authorList>
            <person name="Hatakeyama M."/>
            <person name="Aluri S."/>
            <person name="Balachadran M.T."/>
            <person name="Sivarajan S.R."/>
            <person name="Patrignani A."/>
            <person name="Gruter S."/>
            <person name="Poveda L."/>
            <person name="Shimizu-Inatsugi R."/>
            <person name="Baeten J."/>
            <person name="Francoijs K.J."/>
            <person name="Nataraja K.N."/>
            <person name="Reddy Y.A.N."/>
            <person name="Phadnis S."/>
            <person name="Ravikumar R.L."/>
            <person name="Schlapbach R."/>
            <person name="Sreeman S.M."/>
            <person name="Shimizu K.K."/>
        </authorList>
    </citation>
    <scope>NUCLEOTIDE SEQUENCE</scope>
</reference>
<proteinExistence type="predicted"/>
<evidence type="ECO:0000256" key="1">
    <source>
        <dbReference type="SAM" id="MobiDB-lite"/>
    </source>
</evidence>